<feature type="domain" description="Fibrinogen C-terminal" evidence="1">
    <location>
        <begin position="80"/>
        <end position="296"/>
    </location>
</feature>
<dbReference type="EMBL" id="CH940649">
    <property type="protein sequence ID" value="EDW63480.2"/>
    <property type="molecule type" value="Genomic_DNA"/>
</dbReference>
<dbReference type="InterPro" id="IPR002181">
    <property type="entry name" value="Fibrinogen_a/b/g_C_dom"/>
</dbReference>
<dbReference type="PANTHER" id="PTHR19143:SF458">
    <property type="entry name" value="FIBRINOGEN C-TERMINAL DOMAIN-CONTAINING PROTEIN-RELATED"/>
    <property type="match status" value="1"/>
</dbReference>
<evidence type="ECO:0000259" key="1">
    <source>
        <dbReference type="PROSITE" id="PS51406"/>
    </source>
</evidence>
<dbReference type="GO" id="GO:0005615">
    <property type="term" value="C:extracellular space"/>
    <property type="evidence" value="ECO:0007669"/>
    <property type="project" value="TreeGrafter"/>
</dbReference>
<dbReference type="STRING" id="7244.B4LQU6"/>
<reference evidence="2 3" key="1">
    <citation type="journal article" date="2007" name="Nature">
        <title>Evolution of genes and genomes on the Drosophila phylogeny.</title>
        <authorList>
            <consortium name="Drosophila 12 Genomes Consortium"/>
            <person name="Clark A.G."/>
            <person name="Eisen M.B."/>
            <person name="Smith D.R."/>
            <person name="Bergman C.M."/>
            <person name="Oliver B."/>
            <person name="Markow T.A."/>
            <person name="Kaufman T.C."/>
            <person name="Kellis M."/>
            <person name="Gelbart W."/>
            <person name="Iyer V.N."/>
            <person name="Pollard D.A."/>
            <person name="Sackton T.B."/>
            <person name="Larracuente A.M."/>
            <person name="Singh N.D."/>
            <person name="Abad J.P."/>
            <person name="Abt D.N."/>
            <person name="Adryan B."/>
            <person name="Aguade M."/>
            <person name="Akashi H."/>
            <person name="Anderson W.W."/>
            <person name="Aquadro C.F."/>
            <person name="Ardell D.H."/>
            <person name="Arguello R."/>
            <person name="Artieri C.G."/>
            <person name="Barbash D.A."/>
            <person name="Barker D."/>
            <person name="Barsanti P."/>
            <person name="Batterham P."/>
            <person name="Batzoglou S."/>
            <person name="Begun D."/>
            <person name="Bhutkar A."/>
            <person name="Blanco E."/>
            <person name="Bosak S.A."/>
            <person name="Bradley R.K."/>
            <person name="Brand A.D."/>
            <person name="Brent M.R."/>
            <person name="Brooks A.N."/>
            <person name="Brown R.H."/>
            <person name="Butlin R.K."/>
            <person name="Caggese C."/>
            <person name="Calvi B.R."/>
            <person name="Bernardo de Carvalho A."/>
            <person name="Caspi A."/>
            <person name="Castrezana S."/>
            <person name="Celniker S.E."/>
            <person name="Chang J.L."/>
            <person name="Chapple C."/>
            <person name="Chatterji S."/>
            <person name="Chinwalla A."/>
            <person name="Civetta A."/>
            <person name="Clifton S.W."/>
            <person name="Comeron J.M."/>
            <person name="Costello J.C."/>
            <person name="Coyne J.A."/>
            <person name="Daub J."/>
            <person name="David R.G."/>
            <person name="Delcher A.L."/>
            <person name="Delehaunty K."/>
            <person name="Do C.B."/>
            <person name="Ebling H."/>
            <person name="Edwards K."/>
            <person name="Eickbush T."/>
            <person name="Evans J.D."/>
            <person name="Filipski A."/>
            <person name="Findeiss S."/>
            <person name="Freyhult E."/>
            <person name="Fulton L."/>
            <person name="Fulton R."/>
            <person name="Garcia A.C."/>
            <person name="Gardiner A."/>
            <person name="Garfield D.A."/>
            <person name="Garvin B.E."/>
            <person name="Gibson G."/>
            <person name="Gilbert D."/>
            <person name="Gnerre S."/>
            <person name="Godfrey J."/>
            <person name="Good R."/>
            <person name="Gotea V."/>
            <person name="Gravely B."/>
            <person name="Greenberg A.J."/>
            <person name="Griffiths-Jones S."/>
            <person name="Gross S."/>
            <person name="Guigo R."/>
            <person name="Gustafson E.A."/>
            <person name="Haerty W."/>
            <person name="Hahn M.W."/>
            <person name="Halligan D.L."/>
            <person name="Halpern A.L."/>
            <person name="Halter G.M."/>
            <person name="Han M.V."/>
            <person name="Heger A."/>
            <person name="Hillier L."/>
            <person name="Hinrichs A.S."/>
            <person name="Holmes I."/>
            <person name="Hoskins R.A."/>
            <person name="Hubisz M.J."/>
            <person name="Hultmark D."/>
            <person name="Huntley M.A."/>
            <person name="Jaffe D.B."/>
            <person name="Jagadeeshan S."/>
            <person name="Jeck W.R."/>
            <person name="Johnson J."/>
            <person name="Jones C.D."/>
            <person name="Jordan W.C."/>
            <person name="Karpen G.H."/>
            <person name="Kataoka E."/>
            <person name="Keightley P.D."/>
            <person name="Kheradpour P."/>
            <person name="Kirkness E.F."/>
            <person name="Koerich L.B."/>
            <person name="Kristiansen K."/>
            <person name="Kudrna D."/>
            <person name="Kulathinal R.J."/>
            <person name="Kumar S."/>
            <person name="Kwok R."/>
            <person name="Lander E."/>
            <person name="Langley C.H."/>
            <person name="Lapoint R."/>
            <person name="Lazzaro B.P."/>
            <person name="Lee S.J."/>
            <person name="Levesque L."/>
            <person name="Li R."/>
            <person name="Lin C.F."/>
            <person name="Lin M.F."/>
            <person name="Lindblad-Toh K."/>
            <person name="Llopart A."/>
            <person name="Long M."/>
            <person name="Low L."/>
            <person name="Lozovsky E."/>
            <person name="Lu J."/>
            <person name="Luo M."/>
            <person name="Machado C.A."/>
            <person name="Makalowski W."/>
            <person name="Marzo M."/>
            <person name="Matsuda M."/>
            <person name="Matzkin L."/>
            <person name="McAllister B."/>
            <person name="McBride C.S."/>
            <person name="McKernan B."/>
            <person name="McKernan K."/>
            <person name="Mendez-Lago M."/>
            <person name="Minx P."/>
            <person name="Mollenhauer M.U."/>
            <person name="Montooth K."/>
            <person name="Mount S.M."/>
            <person name="Mu X."/>
            <person name="Myers E."/>
            <person name="Negre B."/>
            <person name="Newfeld S."/>
            <person name="Nielsen R."/>
            <person name="Noor M.A."/>
            <person name="O'Grady P."/>
            <person name="Pachter L."/>
            <person name="Papaceit M."/>
            <person name="Parisi M.J."/>
            <person name="Parisi M."/>
            <person name="Parts L."/>
            <person name="Pedersen J.S."/>
            <person name="Pesole G."/>
            <person name="Phillippy A.M."/>
            <person name="Ponting C.P."/>
            <person name="Pop M."/>
            <person name="Porcelli D."/>
            <person name="Powell J.R."/>
            <person name="Prohaska S."/>
            <person name="Pruitt K."/>
            <person name="Puig M."/>
            <person name="Quesneville H."/>
            <person name="Ram K.R."/>
            <person name="Rand D."/>
            <person name="Rasmussen M.D."/>
            <person name="Reed L.K."/>
            <person name="Reenan R."/>
            <person name="Reily A."/>
            <person name="Remington K.A."/>
            <person name="Rieger T.T."/>
            <person name="Ritchie M.G."/>
            <person name="Robin C."/>
            <person name="Rogers Y.H."/>
            <person name="Rohde C."/>
            <person name="Rozas J."/>
            <person name="Rubenfield M.J."/>
            <person name="Ruiz A."/>
            <person name="Russo S."/>
            <person name="Salzberg S.L."/>
            <person name="Sanchez-Gracia A."/>
            <person name="Saranga D.J."/>
            <person name="Sato H."/>
            <person name="Schaeffer S.W."/>
            <person name="Schatz M.C."/>
            <person name="Schlenke T."/>
            <person name="Schwartz R."/>
            <person name="Segarra C."/>
            <person name="Singh R.S."/>
            <person name="Sirot L."/>
            <person name="Sirota M."/>
            <person name="Sisneros N.B."/>
            <person name="Smith C.D."/>
            <person name="Smith T.F."/>
            <person name="Spieth J."/>
            <person name="Stage D.E."/>
            <person name="Stark A."/>
            <person name="Stephan W."/>
            <person name="Strausberg R.L."/>
            <person name="Strempel S."/>
            <person name="Sturgill D."/>
            <person name="Sutton G."/>
            <person name="Sutton G.G."/>
            <person name="Tao W."/>
            <person name="Teichmann S."/>
            <person name="Tobari Y.N."/>
            <person name="Tomimura Y."/>
            <person name="Tsolas J.M."/>
            <person name="Valente V.L."/>
            <person name="Venter E."/>
            <person name="Venter J.C."/>
            <person name="Vicario S."/>
            <person name="Vieira F.G."/>
            <person name="Vilella A.J."/>
            <person name="Villasante A."/>
            <person name="Walenz B."/>
            <person name="Wang J."/>
            <person name="Wasserman M."/>
            <person name="Watts T."/>
            <person name="Wilson D."/>
            <person name="Wilson R.K."/>
            <person name="Wing R.A."/>
            <person name="Wolfner M.F."/>
            <person name="Wong A."/>
            <person name="Wong G.K."/>
            <person name="Wu C.I."/>
            <person name="Wu G."/>
            <person name="Yamamoto D."/>
            <person name="Yang H.P."/>
            <person name="Yang S.P."/>
            <person name="Yorke J.A."/>
            <person name="Yoshida K."/>
            <person name="Zdobnov E."/>
            <person name="Zhang P."/>
            <person name="Zhang Y."/>
            <person name="Zimin A.V."/>
            <person name="Baldwin J."/>
            <person name="Abdouelleil A."/>
            <person name="Abdulkadir J."/>
            <person name="Abebe A."/>
            <person name="Abera B."/>
            <person name="Abreu J."/>
            <person name="Acer S.C."/>
            <person name="Aftuck L."/>
            <person name="Alexander A."/>
            <person name="An P."/>
            <person name="Anderson E."/>
            <person name="Anderson S."/>
            <person name="Arachi H."/>
            <person name="Azer M."/>
            <person name="Bachantsang P."/>
            <person name="Barry A."/>
            <person name="Bayul T."/>
            <person name="Berlin A."/>
            <person name="Bessette D."/>
            <person name="Bloom T."/>
            <person name="Blye J."/>
            <person name="Boguslavskiy L."/>
            <person name="Bonnet C."/>
            <person name="Boukhgalter B."/>
            <person name="Bourzgui I."/>
            <person name="Brown A."/>
            <person name="Cahill P."/>
            <person name="Channer S."/>
            <person name="Cheshatsang Y."/>
            <person name="Chuda L."/>
            <person name="Citroen M."/>
            <person name="Collymore A."/>
            <person name="Cooke P."/>
            <person name="Costello M."/>
            <person name="D'Aco K."/>
            <person name="Daza R."/>
            <person name="De Haan G."/>
            <person name="DeGray S."/>
            <person name="DeMaso C."/>
            <person name="Dhargay N."/>
            <person name="Dooley K."/>
            <person name="Dooley E."/>
            <person name="Doricent M."/>
            <person name="Dorje P."/>
            <person name="Dorjee K."/>
            <person name="Dupes A."/>
            <person name="Elong R."/>
            <person name="Falk J."/>
            <person name="Farina A."/>
            <person name="Faro S."/>
            <person name="Ferguson D."/>
            <person name="Fisher S."/>
            <person name="Foley C.D."/>
            <person name="Franke A."/>
            <person name="Friedrich D."/>
            <person name="Gadbois L."/>
            <person name="Gearin G."/>
            <person name="Gearin C.R."/>
            <person name="Giannoukos G."/>
            <person name="Goode T."/>
            <person name="Graham J."/>
            <person name="Grandbois E."/>
            <person name="Grewal S."/>
            <person name="Gyaltsen K."/>
            <person name="Hafez N."/>
            <person name="Hagos B."/>
            <person name="Hall J."/>
            <person name="Henson C."/>
            <person name="Hollinger A."/>
            <person name="Honan T."/>
            <person name="Huard M.D."/>
            <person name="Hughes L."/>
            <person name="Hurhula B."/>
            <person name="Husby M.E."/>
            <person name="Kamat A."/>
            <person name="Kanga B."/>
            <person name="Kashin S."/>
            <person name="Khazanovich D."/>
            <person name="Kisner P."/>
            <person name="Lance K."/>
            <person name="Lara M."/>
            <person name="Lee W."/>
            <person name="Lennon N."/>
            <person name="Letendre F."/>
            <person name="LeVine R."/>
            <person name="Lipovsky A."/>
            <person name="Liu X."/>
            <person name="Liu J."/>
            <person name="Liu S."/>
            <person name="Lokyitsang T."/>
            <person name="Lokyitsang Y."/>
            <person name="Lubonja R."/>
            <person name="Lui A."/>
            <person name="MacDonald P."/>
            <person name="Magnisalis V."/>
            <person name="Maru K."/>
            <person name="Matthews C."/>
            <person name="McCusker W."/>
            <person name="McDonough S."/>
            <person name="Mehta T."/>
            <person name="Meldrim J."/>
            <person name="Meneus L."/>
            <person name="Mihai O."/>
            <person name="Mihalev A."/>
            <person name="Mihova T."/>
            <person name="Mittelman R."/>
            <person name="Mlenga V."/>
            <person name="Montmayeur A."/>
            <person name="Mulrain L."/>
            <person name="Navidi A."/>
            <person name="Naylor J."/>
            <person name="Negash T."/>
            <person name="Nguyen T."/>
            <person name="Nguyen N."/>
            <person name="Nicol R."/>
            <person name="Norbu C."/>
            <person name="Norbu N."/>
            <person name="Novod N."/>
            <person name="O'Neill B."/>
            <person name="Osman S."/>
            <person name="Markiewicz E."/>
            <person name="Oyono O.L."/>
            <person name="Patti C."/>
            <person name="Phunkhang P."/>
            <person name="Pierre F."/>
            <person name="Priest M."/>
            <person name="Raghuraman S."/>
            <person name="Rege F."/>
            <person name="Reyes R."/>
            <person name="Rise C."/>
            <person name="Rogov P."/>
            <person name="Ross K."/>
            <person name="Ryan E."/>
            <person name="Settipalli S."/>
            <person name="Shea T."/>
            <person name="Sherpa N."/>
            <person name="Shi L."/>
            <person name="Shih D."/>
            <person name="Sparrow T."/>
            <person name="Spaulding J."/>
            <person name="Stalker J."/>
            <person name="Stange-Thomann N."/>
            <person name="Stavropoulos S."/>
            <person name="Stone C."/>
            <person name="Strader C."/>
            <person name="Tesfaye S."/>
            <person name="Thomson T."/>
            <person name="Thoulutsang Y."/>
            <person name="Thoulutsang D."/>
            <person name="Topham K."/>
            <person name="Topping I."/>
            <person name="Tsamla T."/>
            <person name="Vassiliev H."/>
            <person name="Vo A."/>
            <person name="Wangchuk T."/>
            <person name="Wangdi T."/>
            <person name="Weiand M."/>
            <person name="Wilkinson J."/>
            <person name="Wilson A."/>
            <person name="Yadav S."/>
            <person name="Young G."/>
            <person name="Yu Q."/>
            <person name="Zembek L."/>
            <person name="Zhong D."/>
            <person name="Zimmer A."/>
            <person name="Zwirko Z."/>
            <person name="Jaffe D.B."/>
            <person name="Alvarez P."/>
            <person name="Brockman W."/>
            <person name="Butler J."/>
            <person name="Chin C."/>
            <person name="Gnerre S."/>
            <person name="Grabherr M."/>
            <person name="Kleber M."/>
            <person name="Mauceli E."/>
            <person name="MacCallum I."/>
        </authorList>
    </citation>
    <scope>NUCLEOTIDE SEQUENCE [LARGE SCALE GENOMIC DNA]</scope>
    <source>
        <strain evidence="3">Tucson 15010-1051.87</strain>
    </source>
</reference>
<dbReference type="eggNOG" id="KOG2579">
    <property type="taxonomic scope" value="Eukaryota"/>
</dbReference>
<organism evidence="2 3">
    <name type="scientific">Drosophila virilis</name>
    <name type="common">Fruit fly</name>
    <dbReference type="NCBI Taxonomy" id="7244"/>
    <lineage>
        <taxon>Eukaryota</taxon>
        <taxon>Metazoa</taxon>
        <taxon>Ecdysozoa</taxon>
        <taxon>Arthropoda</taxon>
        <taxon>Hexapoda</taxon>
        <taxon>Insecta</taxon>
        <taxon>Pterygota</taxon>
        <taxon>Neoptera</taxon>
        <taxon>Endopterygota</taxon>
        <taxon>Diptera</taxon>
        <taxon>Brachycera</taxon>
        <taxon>Muscomorpha</taxon>
        <taxon>Ephydroidea</taxon>
        <taxon>Drosophilidae</taxon>
        <taxon>Drosophila</taxon>
    </lineage>
</organism>
<name>B4LQU6_DROVI</name>
<dbReference type="InterPro" id="IPR036056">
    <property type="entry name" value="Fibrinogen-like_C"/>
</dbReference>
<proteinExistence type="predicted"/>
<keyword evidence="3" id="KW-1185">Reference proteome</keyword>
<sequence length="302" mass="34253">MFQYGSTSYEIPEDESKSAAEVVVGSAAHSDIFRLKEELNELYGMVDEYIQSNYDNNSSELKHLTATDIIRKLIDTNATHTLNSLRSSCPPYRNAHGIHTANVTGLPPFQVLCNTNLAGPGWTVIASRTVGDLNFFRNWRQYKQGFGNLTNEFFIGLDKLHAITASQPHELYIYFEDFSGNRRYARYDEFLIGTESEKYAIKKLGSYSGDAGDSLTRHAKKKFSTHDNDNDANSENCAIERMGAWWYADCTDSNLFGLYLGGKYHSKLFAKGMFWITWLGTEYSYKVLQIMVRPKCPCSYSG</sequence>
<dbReference type="InterPro" id="IPR014716">
    <property type="entry name" value="Fibrinogen_a/b/g_C_1"/>
</dbReference>
<dbReference type="Pfam" id="PF00147">
    <property type="entry name" value="Fibrinogen_C"/>
    <property type="match status" value="1"/>
</dbReference>
<protein>
    <recommendedName>
        <fullName evidence="1">Fibrinogen C-terminal domain-containing protein</fullName>
    </recommendedName>
</protein>
<dbReference type="HOGENOM" id="CLU_038628_1_2_1"/>
<dbReference type="InterPro" id="IPR050373">
    <property type="entry name" value="Fibrinogen_C-term_domain"/>
</dbReference>
<dbReference type="Gene3D" id="3.90.215.10">
    <property type="entry name" value="Gamma Fibrinogen, chain A, domain 1"/>
    <property type="match status" value="1"/>
</dbReference>
<dbReference type="PROSITE" id="PS51406">
    <property type="entry name" value="FIBRINOGEN_C_2"/>
    <property type="match status" value="1"/>
</dbReference>
<dbReference type="KEGG" id="dvi:6628707"/>
<gene>
    <name evidence="2" type="primary">Dvir\GJ12860</name>
    <name evidence="2" type="ORF">Dvir_GJ12860</name>
</gene>
<dbReference type="CDD" id="cd00087">
    <property type="entry name" value="FReD"/>
    <property type="match status" value="1"/>
</dbReference>
<dbReference type="InParanoid" id="B4LQU6"/>
<evidence type="ECO:0000313" key="3">
    <source>
        <dbReference type="Proteomes" id="UP000008792"/>
    </source>
</evidence>
<accession>B4LQU6</accession>
<dbReference type="PANTHER" id="PTHR19143">
    <property type="entry name" value="FIBRINOGEN/TENASCIN/ANGIOPOEITIN"/>
    <property type="match status" value="1"/>
</dbReference>
<dbReference type="OrthoDB" id="6145874at2759"/>
<dbReference type="FunCoup" id="B4LQU6">
    <property type="interactions" value="27"/>
</dbReference>
<dbReference type="Proteomes" id="UP000008792">
    <property type="component" value="Unassembled WGS sequence"/>
</dbReference>
<dbReference type="SMART" id="SM00186">
    <property type="entry name" value="FBG"/>
    <property type="match status" value="1"/>
</dbReference>
<dbReference type="SUPFAM" id="SSF56496">
    <property type="entry name" value="Fibrinogen C-terminal domain-like"/>
    <property type="match status" value="1"/>
</dbReference>
<evidence type="ECO:0000313" key="2">
    <source>
        <dbReference type="EMBL" id="EDW63480.2"/>
    </source>
</evidence>
<dbReference type="AlphaFoldDB" id="B4LQU6"/>